<sequence length="286" mass="32405">MARASGSGSGSDFSVLVLGSDFATDAGAALLTPADRDEWHDCLPDLSAYADAADDFTDLEELQVVRVQGTDRAGRTIVRIVGKFFPGEQQNPSPVYLSSRINVNTLFALEFGLPAPVIDGERLKRYVFFKLRTELPMGPFCILYMHTTVQSDDNNPGMSILRTIYEDLPPEYKERLQVFYFLHPGLRSRLAIATLGRLFLSGGLYWKIKYVSRLEYLWGDIRKGEVEIPEFVVEHDKVLEHRPLTDYGIEPDPLHLADVPAVGYSFGRYEDKWSPAEDRFHSRNYM</sequence>
<evidence type="ECO:0000259" key="1">
    <source>
        <dbReference type="SMART" id="SM00516"/>
    </source>
</evidence>
<organism evidence="2 3">
    <name type="scientific">Eleusine coracana subsp. coracana</name>
    <dbReference type="NCBI Taxonomy" id="191504"/>
    <lineage>
        <taxon>Eukaryota</taxon>
        <taxon>Viridiplantae</taxon>
        <taxon>Streptophyta</taxon>
        <taxon>Embryophyta</taxon>
        <taxon>Tracheophyta</taxon>
        <taxon>Spermatophyta</taxon>
        <taxon>Magnoliopsida</taxon>
        <taxon>Liliopsida</taxon>
        <taxon>Poales</taxon>
        <taxon>Poaceae</taxon>
        <taxon>PACMAD clade</taxon>
        <taxon>Chloridoideae</taxon>
        <taxon>Cynodonteae</taxon>
        <taxon>Eleusininae</taxon>
        <taxon>Eleusine</taxon>
    </lineage>
</organism>
<dbReference type="InterPro" id="IPR001251">
    <property type="entry name" value="CRAL-TRIO_dom"/>
</dbReference>
<dbReference type="Pfam" id="PF13716">
    <property type="entry name" value="CRAL_TRIO_2"/>
    <property type="match status" value="1"/>
</dbReference>
<dbReference type="AlphaFoldDB" id="A0AAV5E2T0"/>
<name>A0AAV5E2T0_ELECO</name>
<feature type="domain" description="CRAL-TRIO" evidence="1">
    <location>
        <begin position="58"/>
        <end position="237"/>
    </location>
</feature>
<dbReference type="SMART" id="SM00516">
    <property type="entry name" value="SEC14"/>
    <property type="match status" value="1"/>
</dbReference>
<evidence type="ECO:0000313" key="3">
    <source>
        <dbReference type="Proteomes" id="UP001054889"/>
    </source>
</evidence>
<comment type="caution">
    <text evidence="2">The sequence shown here is derived from an EMBL/GenBank/DDBJ whole genome shotgun (WGS) entry which is preliminary data.</text>
</comment>
<proteinExistence type="predicted"/>
<dbReference type="EMBL" id="BQKI01000073">
    <property type="protein sequence ID" value="GJN16751.1"/>
    <property type="molecule type" value="Genomic_DNA"/>
</dbReference>
<dbReference type="Proteomes" id="UP001054889">
    <property type="component" value="Unassembled WGS sequence"/>
</dbReference>
<reference evidence="2" key="2">
    <citation type="submission" date="2021-12" db="EMBL/GenBank/DDBJ databases">
        <title>Resequencing data analysis of finger millet.</title>
        <authorList>
            <person name="Hatakeyama M."/>
            <person name="Aluri S."/>
            <person name="Balachadran M.T."/>
            <person name="Sivarajan S.R."/>
            <person name="Poveda L."/>
            <person name="Shimizu-Inatsugi R."/>
            <person name="Schlapbach R."/>
            <person name="Sreeman S.M."/>
            <person name="Shimizu K.K."/>
        </authorList>
    </citation>
    <scope>NUCLEOTIDE SEQUENCE</scope>
</reference>
<dbReference type="PANTHER" id="PTHR48411:SF1">
    <property type="entry name" value="OS01G0948300 PROTEIN"/>
    <property type="match status" value="1"/>
</dbReference>
<evidence type="ECO:0000313" key="2">
    <source>
        <dbReference type="EMBL" id="GJN16751.1"/>
    </source>
</evidence>
<dbReference type="Gene3D" id="3.40.525.10">
    <property type="entry name" value="CRAL-TRIO lipid binding domain"/>
    <property type="match status" value="1"/>
</dbReference>
<dbReference type="InterPro" id="IPR036865">
    <property type="entry name" value="CRAL-TRIO_dom_sf"/>
</dbReference>
<keyword evidence="3" id="KW-1185">Reference proteome</keyword>
<protein>
    <recommendedName>
        <fullName evidence="1">CRAL-TRIO domain-containing protein</fullName>
    </recommendedName>
</protein>
<dbReference type="PANTHER" id="PTHR48411">
    <property type="entry name" value="OS01G0948300 PROTEIN"/>
    <property type="match status" value="1"/>
</dbReference>
<reference evidence="2" key="1">
    <citation type="journal article" date="2018" name="DNA Res.">
        <title>Multiple hybrid de novo genome assembly of finger millet, an orphan allotetraploid crop.</title>
        <authorList>
            <person name="Hatakeyama M."/>
            <person name="Aluri S."/>
            <person name="Balachadran M.T."/>
            <person name="Sivarajan S.R."/>
            <person name="Patrignani A."/>
            <person name="Gruter S."/>
            <person name="Poveda L."/>
            <person name="Shimizu-Inatsugi R."/>
            <person name="Baeten J."/>
            <person name="Francoijs K.J."/>
            <person name="Nataraja K.N."/>
            <person name="Reddy Y.A.N."/>
            <person name="Phadnis S."/>
            <person name="Ravikumar R.L."/>
            <person name="Schlapbach R."/>
            <person name="Sreeman S.M."/>
            <person name="Shimizu K.K."/>
        </authorList>
    </citation>
    <scope>NUCLEOTIDE SEQUENCE</scope>
</reference>
<accession>A0AAV5E2T0</accession>
<gene>
    <name evidence="2" type="primary">gb03772</name>
    <name evidence="2" type="ORF">PR202_gb03772</name>
</gene>